<dbReference type="NCBIfam" id="TIGR04215">
    <property type="entry name" value="choice_anch_A"/>
    <property type="match status" value="2"/>
</dbReference>
<keyword evidence="5" id="KW-1185">Reference proteome</keyword>
<organism evidence="4 5">
    <name type="scientific">Albimonas pacifica</name>
    <dbReference type="NCBI Taxonomy" id="1114924"/>
    <lineage>
        <taxon>Bacteria</taxon>
        <taxon>Pseudomonadati</taxon>
        <taxon>Pseudomonadota</taxon>
        <taxon>Alphaproteobacteria</taxon>
        <taxon>Rhodobacterales</taxon>
        <taxon>Paracoccaceae</taxon>
        <taxon>Albimonas</taxon>
    </lineage>
</organism>
<feature type="domain" description="Choice-of-anchor A" evidence="3">
    <location>
        <begin position="35"/>
        <end position="122"/>
    </location>
</feature>
<evidence type="ECO:0000313" key="4">
    <source>
        <dbReference type="EMBL" id="SFI50696.1"/>
    </source>
</evidence>
<dbReference type="OrthoDB" id="8775303at2"/>
<dbReference type="AlphaFoldDB" id="A0A1I3IRU1"/>
<proteinExistence type="predicted"/>
<dbReference type="EMBL" id="FOQH01000007">
    <property type="protein sequence ID" value="SFI50696.1"/>
    <property type="molecule type" value="Genomic_DNA"/>
</dbReference>
<feature type="signal peptide" evidence="2">
    <location>
        <begin position="1"/>
        <end position="28"/>
    </location>
</feature>
<feature type="domain" description="Choice-of-anchor A" evidence="3">
    <location>
        <begin position="123"/>
        <end position="353"/>
    </location>
</feature>
<dbReference type="Proteomes" id="UP000199377">
    <property type="component" value="Unassembled WGS sequence"/>
</dbReference>
<evidence type="ECO:0000313" key="5">
    <source>
        <dbReference type="Proteomes" id="UP000199377"/>
    </source>
</evidence>
<evidence type="ECO:0000256" key="2">
    <source>
        <dbReference type="SAM" id="SignalP"/>
    </source>
</evidence>
<keyword evidence="1" id="KW-1133">Transmembrane helix</keyword>
<gene>
    <name evidence="4" type="ORF">SAMN05216258_107195</name>
</gene>
<dbReference type="STRING" id="1114924.SAMN05216258_107195"/>
<reference evidence="4 5" key="1">
    <citation type="submission" date="2016-10" db="EMBL/GenBank/DDBJ databases">
        <authorList>
            <person name="de Groot N.N."/>
        </authorList>
    </citation>
    <scope>NUCLEOTIDE SEQUENCE [LARGE SCALE GENOMIC DNA]</scope>
    <source>
        <strain evidence="4 5">CGMCC 1.11030</strain>
    </source>
</reference>
<dbReference type="Pfam" id="PF20597">
    <property type="entry name" value="pAdhesive_15"/>
    <property type="match status" value="2"/>
</dbReference>
<sequence length="399" mass="39989">MLSTRSQSAAGVALALAVAFASGQEARAAVWDVNALLNEFNAVVLEDVDLGNQHVDGRVYVGRNLTGGNGSVYLNGGGAPASSFAALYVVGDVTGSVKVEQGGAAQVGGNVSGMNYQNANNASLAVGGTLSNVRFGNNNTAWVGGSASGVNMEAGSRLEVGGNLTNSTIANTAATVAGTVSNSTIRNTASVSYGAISASPLSIPDLGEISDLMHQTAEDLAGLAQTSTMTTDGSTTTFASSASGGTSVFSISGADFNALQNIKFVLQPDETLIINVQADGMALTRGQSGNMTGTSASTASQVLWNFIGASSLYTANALFGTIFAPDAHVTAGAGSNEGTVVARRLTLTNGEIHQQGWKGGLAFDTPSAPPTPTPIPAALPMLAGGLGALAALARRRRAA</sequence>
<keyword evidence="2" id="KW-0732">Signal</keyword>
<protein>
    <submittedName>
        <fullName evidence="4">VPLPA-CTERM protein sorting domain-containing protein</fullName>
    </submittedName>
</protein>
<keyword evidence="1" id="KW-0812">Transmembrane</keyword>
<feature type="chain" id="PRO_5011658720" evidence="2">
    <location>
        <begin position="29"/>
        <end position="399"/>
    </location>
</feature>
<dbReference type="InterPro" id="IPR026588">
    <property type="entry name" value="Choice_anch_A"/>
</dbReference>
<accession>A0A1I3IRU1</accession>
<keyword evidence="1" id="KW-0472">Membrane</keyword>
<evidence type="ECO:0000259" key="3">
    <source>
        <dbReference type="Pfam" id="PF20597"/>
    </source>
</evidence>
<feature type="transmembrane region" description="Helical" evidence="1">
    <location>
        <begin position="375"/>
        <end position="393"/>
    </location>
</feature>
<name>A0A1I3IRU1_9RHOB</name>
<evidence type="ECO:0000256" key="1">
    <source>
        <dbReference type="SAM" id="Phobius"/>
    </source>
</evidence>